<proteinExistence type="predicted"/>
<evidence type="ECO:0000256" key="2">
    <source>
        <dbReference type="SAM" id="Phobius"/>
    </source>
</evidence>
<keyword evidence="4" id="KW-1185">Reference proteome</keyword>
<dbReference type="RefSeq" id="XP_042999093.1">
    <property type="nucleotide sequence ID" value="XM_043143160.1"/>
</dbReference>
<feature type="region of interest" description="Disordered" evidence="1">
    <location>
        <begin position="1"/>
        <end position="28"/>
    </location>
</feature>
<sequence length="154" mass="15759">MSVATLPQPASMEAELFTSNPVVTGGGRLTSTITDEIVQRASCSRRPAQHDPDAQISASPLPSPSPSPSFSPSPSEEASPAPCCRVPPRNPPLLALALALALAPLTHFLAALLFRLPYAAAAKFAQPPPLPARAASTGLEGPFSGANAMVASIL</sequence>
<dbReference type="Proteomes" id="UP000027002">
    <property type="component" value="Chromosome 4"/>
</dbReference>
<dbReference type="AlphaFoldDB" id="A0A8E5HU36"/>
<gene>
    <name evidence="3" type="ORF">UV8b_05663</name>
</gene>
<keyword evidence="2" id="KW-1133">Transmembrane helix</keyword>
<evidence type="ECO:0000313" key="4">
    <source>
        <dbReference type="Proteomes" id="UP000027002"/>
    </source>
</evidence>
<keyword evidence="2" id="KW-0472">Membrane</keyword>
<protein>
    <submittedName>
        <fullName evidence="3">Uncharacterized protein</fullName>
    </submittedName>
</protein>
<feature type="transmembrane region" description="Helical" evidence="2">
    <location>
        <begin position="93"/>
        <end position="114"/>
    </location>
</feature>
<dbReference type="KEGG" id="uvi:66066440"/>
<organism evidence="3 4">
    <name type="scientific">Ustilaginoidea virens</name>
    <name type="common">Rice false smut fungus</name>
    <name type="synonym">Villosiclava virens</name>
    <dbReference type="NCBI Taxonomy" id="1159556"/>
    <lineage>
        <taxon>Eukaryota</taxon>
        <taxon>Fungi</taxon>
        <taxon>Dikarya</taxon>
        <taxon>Ascomycota</taxon>
        <taxon>Pezizomycotina</taxon>
        <taxon>Sordariomycetes</taxon>
        <taxon>Hypocreomycetidae</taxon>
        <taxon>Hypocreales</taxon>
        <taxon>Clavicipitaceae</taxon>
        <taxon>Ustilaginoidea</taxon>
    </lineage>
</organism>
<name>A0A8E5HU36_USTVR</name>
<dbReference type="EMBL" id="CP072756">
    <property type="protein sequence ID" value="QUC21420.1"/>
    <property type="molecule type" value="Genomic_DNA"/>
</dbReference>
<evidence type="ECO:0000256" key="1">
    <source>
        <dbReference type="SAM" id="MobiDB-lite"/>
    </source>
</evidence>
<feature type="region of interest" description="Disordered" evidence="1">
    <location>
        <begin position="40"/>
        <end position="85"/>
    </location>
</feature>
<feature type="compositionally biased region" description="Pro residues" evidence="1">
    <location>
        <begin position="61"/>
        <end position="71"/>
    </location>
</feature>
<dbReference type="GeneID" id="66066440"/>
<keyword evidence="2" id="KW-0812">Transmembrane</keyword>
<evidence type="ECO:0000313" key="3">
    <source>
        <dbReference type="EMBL" id="QUC21420.1"/>
    </source>
</evidence>
<accession>A0A8E5HU36</accession>
<feature type="compositionally biased region" description="Low complexity" evidence="1">
    <location>
        <begin position="72"/>
        <end position="82"/>
    </location>
</feature>
<reference evidence="3" key="1">
    <citation type="submission" date="2020-03" db="EMBL/GenBank/DDBJ databases">
        <title>A mixture of massive structural variations and highly conserved coding sequences in Ustilaginoidea virens genome.</title>
        <authorList>
            <person name="Zhang K."/>
            <person name="Zhao Z."/>
            <person name="Zhang Z."/>
            <person name="Li Y."/>
            <person name="Hsiang T."/>
            <person name="Sun W."/>
        </authorList>
    </citation>
    <scope>NUCLEOTIDE SEQUENCE</scope>
    <source>
        <strain evidence="3">UV-8b</strain>
    </source>
</reference>